<comment type="subcellular location">
    <subcellularLocation>
        <location evidence="1 6">Virion</location>
    </subcellularLocation>
</comment>
<feature type="compositionally biased region" description="Low complexity" evidence="7">
    <location>
        <begin position="576"/>
        <end position="587"/>
    </location>
</feature>
<evidence type="ECO:0000256" key="4">
    <source>
        <dbReference type="ARBA" id="ARBA00022561"/>
    </source>
</evidence>
<evidence type="ECO:0000256" key="5">
    <source>
        <dbReference type="ARBA" id="ARBA00022844"/>
    </source>
</evidence>
<evidence type="ECO:0000256" key="3">
    <source>
        <dbReference type="ARBA" id="ARBA00022431"/>
    </source>
</evidence>
<sequence>MPFWWRRRKRFWFARRYKKRWPKTRKRRRRYTYRRRKYRGTNRRRRRRRKKVKRKKPTLLLKQWQPDSIVLCKIIGFQSLCWGAEGSQYLCATHTMYDYTRVKYPGGGGFAAQLFTLEYLYDQWKLQNNIWTKTNEYKDLCRYLKCSFSFFRHPHVDFVIVFERQPPFNIEKTTYMQYHPYSLMLRKHKIILPSLTTNPRGKYKKKKIIRPPKQMLNKWFFQQQFSKYDLVLLIASACSLRYPTIGCCNENRMITLYCLHPHFYQKTTWAQTLKNPNFYFPYDKMSPDLQFKGPKIKSTETFQPYKIFQQLPPTHESNKYYASISFDQGFFSPKVLTATETVIGTIPYKPLPIVQGRYNPSVDDGRGNVIFLQSIITDTWHEPTKTEDFVIKGEPLWKAFWGYWDYLKYKFHESIFPVHMFVVVSPYIQTEPTEYPVKYWAFIDKDFIDGNPPWGSPFTYSEKILYYPTCYWQQKTINAFCECGPFVPKLNNQTYSTWELMTKYSFHFKWGGPQVSNQVVEDPGNKDKYDVPDTIKQRLQIFNPTKNIAATMFHDWDYRRGCITSTAIKRMQQNLQTDSSIQSDSDTAPPKKKKRIQPVLHDPDQKTKEINNCLLSLCEESTCQEPQEEENLLNLIHQQQRQQQQLKHNLLILIRDLKRKQKLLQLQTGVLE</sequence>
<keyword evidence="4 6" id="KW-0167">Capsid protein</keyword>
<comment type="similarity">
    <text evidence="2 6">Belongs to the anelloviridae capsid protein family.</text>
</comment>
<dbReference type="InterPro" id="IPR004219">
    <property type="entry name" value="TTvirus_Unk"/>
</dbReference>
<organism evidence="8">
    <name type="scientific">Gammatorquevirus homidi1</name>
    <dbReference type="NCBI Taxonomy" id="3048380"/>
    <lineage>
        <taxon>Viruses</taxon>
        <taxon>Monodnaviria</taxon>
        <taxon>Shotokuvirae</taxon>
        <taxon>Commensaviricota</taxon>
        <taxon>Cardeaviricetes</taxon>
        <taxon>Sanitavirales</taxon>
        <taxon>Anelloviridae</taxon>
        <taxon>Gammatorquevirus</taxon>
    </lineage>
</organism>
<evidence type="ECO:0000256" key="6">
    <source>
        <dbReference type="RuleBase" id="RU361230"/>
    </source>
</evidence>
<keyword evidence="5 6" id="KW-0946">Virion</keyword>
<evidence type="ECO:0000256" key="2">
    <source>
        <dbReference type="ARBA" id="ARBA00006131"/>
    </source>
</evidence>
<evidence type="ECO:0000256" key="7">
    <source>
        <dbReference type="SAM" id="MobiDB-lite"/>
    </source>
</evidence>
<evidence type="ECO:0000256" key="1">
    <source>
        <dbReference type="ARBA" id="ARBA00004328"/>
    </source>
</evidence>
<comment type="function">
    <text evidence="6">Self-assembles to form an icosahedral capsid.</text>
</comment>
<dbReference type="Pfam" id="PF02956">
    <property type="entry name" value="TT_ORF1"/>
    <property type="match status" value="1"/>
</dbReference>
<keyword evidence="3 6" id="KW-1140">T=1 icosahedral capsid protein</keyword>
<name>A0AAU8H4P8_9VIRU</name>
<dbReference type="EMBL" id="PP816698">
    <property type="protein sequence ID" value="XCH55944.1"/>
    <property type="molecule type" value="Genomic_DNA"/>
</dbReference>
<feature type="region of interest" description="Disordered" evidence="7">
    <location>
        <begin position="23"/>
        <end position="55"/>
    </location>
</feature>
<feature type="region of interest" description="Disordered" evidence="7">
    <location>
        <begin position="574"/>
        <end position="603"/>
    </location>
</feature>
<reference evidence="8" key="1">
    <citation type="submission" date="2024-05" db="EMBL/GenBank/DDBJ databases">
        <authorList>
            <person name="Laubscher F."/>
            <person name="Chudzinski V."/>
            <person name="Cordey S."/>
            <person name="Hosszu-Fellous K."/>
            <person name="Kaiser L."/>
        </authorList>
    </citation>
    <scope>NUCLEOTIDE SEQUENCE</scope>
    <source>
        <strain evidence="8">GE-0850-24-157</strain>
    </source>
</reference>
<accession>A0AAU8H4P8</accession>
<dbReference type="GO" id="GO:0039615">
    <property type="term" value="C:T=1 icosahedral viral capsid"/>
    <property type="evidence" value="ECO:0007669"/>
    <property type="project" value="UniProtKB-UniRule"/>
</dbReference>
<proteinExistence type="inferred from homology"/>
<protein>
    <recommendedName>
        <fullName evidence="6">Capsid protein</fullName>
    </recommendedName>
</protein>
<evidence type="ECO:0000313" key="8">
    <source>
        <dbReference type="EMBL" id="XCH55944.1"/>
    </source>
</evidence>